<sequence>MERTQEAEDAAQKNDTRTTFRILKELGGGSVKKQVPIKSKDGETLNSEEEVLERWKEHFEEVLNQPNQTGPPLDDENDEDDDDGSVEELDINCNAITEEEIERAVKKLKNNKAPGEDGIHPEMLKQDWVLRKVERNRCGIQVKGTEDLLFDQDFADDIALIENSVDGLQQATDVTRETAGRVGLKFNVKKCEVMGINTVAPPAIKIEDTAVKVTDAFTYLGSTITANGHSHNEIMTRIGKASSAFGKIQKVLKTGVLSLQNKIRIYQAIVLSILLYGSETWQVYAADQKRLNAFHTRCLRKILGISYRDRVTNKEVYRRTSQREVADMVRERRLRWLGHVLRMEGNRTAKKILDWKPPGGRRSRGRPRLTWKANVEKDLEAVGSSWYRAVREAQQRDRWRRTARCASKAREELSGHFLGMPSNTEFSFSVLVGGHAIPEYRAGAEIFVESNLYTPASYKEKEEVVVDGQTEVNEWPVTPYTIEITTAPLAPLARYTVSVDGFSVTKITLTGGQTRVVKGFHDDERGGIAGFVFSLPRYAKNKASFIAWMPS</sequence>
<gene>
    <name evidence="2" type="primary">Hypp2361</name>
    <name evidence="2" type="ORF">BLAG_LOCUS16880</name>
</gene>
<dbReference type="EMBL" id="OV696689">
    <property type="protein sequence ID" value="CAH1261474.1"/>
    <property type="molecule type" value="Genomic_DNA"/>
</dbReference>
<evidence type="ECO:0000313" key="2">
    <source>
        <dbReference type="EMBL" id="CAH1261474.1"/>
    </source>
</evidence>
<dbReference type="AlphaFoldDB" id="A0A8J9ZSN9"/>
<protein>
    <submittedName>
        <fullName evidence="2">Hypp2361 protein</fullName>
    </submittedName>
</protein>
<feature type="compositionally biased region" description="Acidic residues" evidence="1">
    <location>
        <begin position="73"/>
        <end position="85"/>
    </location>
</feature>
<dbReference type="Proteomes" id="UP000838412">
    <property type="component" value="Chromosome 4"/>
</dbReference>
<dbReference type="PANTHER" id="PTHR47027:SF20">
    <property type="entry name" value="REVERSE TRANSCRIPTASE-LIKE PROTEIN WITH RNA-DIRECTED DNA POLYMERASE DOMAIN"/>
    <property type="match status" value="1"/>
</dbReference>
<keyword evidence="3" id="KW-1185">Reference proteome</keyword>
<evidence type="ECO:0000313" key="3">
    <source>
        <dbReference type="Proteomes" id="UP000838412"/>
    </source>
</evidence>
<feature type="region of interest" description="Disordered" evidence="1">
    <location>
        <begin position="59"/>
        <end position="85"/>
    </location>
</feature>
<reference evidence="2" key="1">
    <citation type="submission" date="2022-01" db="EMBL/GenBank/DDBJ databases">
        <authorList>
            <person name="Braso-Vives M."/>
        </authorList>
    </citation>
    <scope>NUCLEOTIDE SEQUENCE</scope>
</reference>
<proteinExistence type="predicted"/>
<name>A0A8J9ZSN9_BRALA</name>
<evidence type="ECO:0000256" key="1">
    <source>
        <dbReference type="SAM" id="MobiDB-lite"/>
    </source>
</evidence>
<dbReference type="OrthoDB" id="10059070at2759"/>
<accession>A0A8J9ZSN9</accession>
<organism evidence="2 3">
    <name type="scientific">Branchiostoma lanceolatum</name>
    <name type="common">Common lancelet</name>
    <name type="synonym">Amphioxus lanceolatum</name>
    <dbReference type="NCBI Taxonomy" id="7740"/>
    <lineage>
        <taxon>Eukaryota</taxon>
        <taxon>Metazoa</taxon>
        <taxon>Chordata</taxon>
        <taxon>Cephalochordata</taxon>
        <taxon>Leptocardii</taxon>
        <taxon>Amphioxiformes</taxon>
        <taxon>Branchiostomatidae</taxon>
        <taxon>Branchiostoma</taxon>
    </lineage>
</organism>
<dbReference type="PANTHER" id="PTHR47027">
    <property type="entry name" value="REVERSE TRANSCRIPTASE DOMAIN-CONTAINING PROTEIN"/>
    <property type="match status" value="1"/>
</dbReference>